<feature type="region of interest" description="Disordered" evidence="1">
    <location>
        <begin position="35"/>
        <end position="82"/>
    </location>
</feature>
<accession>A0A7U9E0Z2</accession>
<reference evidence="3" key="1">
    <citation type="journal article" date="2013" name="Genome Biol. Evol.">
        <title>The genome sequence of Streptomyces lividans 66 reveals a novel tRNA-dependent peptide biosynthetic system within a metal-related genomic island.</title>
        <authorList>
            <person name="Cruz-Morales P."/>
            <person name="Vijgenboom E."/>
            <person name="Iruegas-Bocardo F."/>
            <person name="Girard G."/>
            <person name="Yanez-Guerra L.A."/>
            <person name="Ramos-Aboites H.E."/>
            <person name="Pernodet J.L."/>
            <person name="Anne J."/>
            <person name="van Wezel G.P."/>
            <person name="Barona-Gomez F."/>
        </authorList>
    </citation>
    <scope>NUCLEOTIDE SEQUENCE [LARGE SCALE GENOMIC DNA]</scope>
    <source>
        <strain evidence="3">1326</strain>
    </source>
</reference>
<evidence type="ECO:0000313" key="2">
    <source>
        <dbReference type="EMBL" id="EOY51261.1"/>
    </source>
</evidence>
<dbReference type="Proteomes" id="UP000014062">
    <property type="component" value="Chromosome"/>
</dbReference>
<evidence type="ECO:0000313" key="3">
    <source>
        <dbReference type="Proteomes" id="UP000014062"/>
    </source>
</evidence>
<name>A0A7U9E0Z2_STRLI</name>
<dbReference type="EMBL" id="CM001889">
    <property type="protein sequence ID" value="EOY51261.1"/>
    <property type="molecule type" value="Genomic_DNA"/>
</dbReference>
<proteinExistence type="predicted"/>
<dbReference type="AlphaFoldDB" id="A0A7U9E0Z2"/>
<evidence type="ECO:0000256" key="1">
    <source>
        <dbReference type="SAM" id="MobiDB-lite"/>
    </source>
</evidence>
<protein>
    <submittedName>
        <fullName evidence="2">Uncharacterized protein</fullName>
    </submittedName>
</protein>
<organism evidence="2 3">
    <name type="scientific">Streptomyces lividans 1326</name>
    <dbReference type="NCBI Taxonomy" id="1200984"/>
    <lineage>
        <taxon>Bacteria</taxon>
        <taxon>Bacillati</taxon>
        <taxon>Actinomycetota</taxon>
        <taxon>Actinomycetes</taxon>
        <taxon>Kitasatosporales</taxon>
        <taxon>Streptomycetaceae</taxon>
        <taxon>Streptomyces</taxon>
    </lineage>
</organism>
<sequence length="82" mass="8735">MLIWYASTVGHRAPSVGAAAQVATEQATRVLLADRSGRWGPTPISGPRHTHMAAPAHRRVDPAPPGKWVLRPMGFPGRPGHG</sequence>
<gene>
    <name evidence="2" type="ORF">SLI_6555</name>
</gene>